<evidence type="ECO:0000256" key="3">
    <source>
        <dbReference type="ARBA" id="ARBA00022989"/>
    </source>
</evidence>
<dbReference type="InterPro" id="IPR006260">
    <property type="entry name" value="TonB/TolA_C"/>
</dbReference>
<dbReference type="GO" id="GO:0016020">
    <property type="term" value="C:membrane"/>
    <property type="evidence" value="ECO:0007669"/>
    <property type="project" value="UniProtKB-SubCell"/>
</dbReference>
<accession>A0A533IBV0</accession>
<evidence type="ECO:0000256" key="2">
    <source>
        <dbReference type="ARBA" id="ARBA00022692"/>
    </source>
</evidence>
<keyword evidence="5" id="KW-0732">Signal</keyword>
<evidence type="ECO:0000256" key="5">
    <source>
        <dbReference type="SAM" id="SignalP"/>
    </source>
</evidence>
<evidence type="ECO:0000313" key="6">
    <source>
        <dbReference type="EMBL" id="TKW68613.1"/>
    </source>
</evidence>
<dbReference type="NCBIfam" id="TIGR01352">
    <property type="entry name" value="tonB_Cterm"/>
    <property type="match status" value="1"/>
</dbReference>
<reference evidence="6 7" key="1">
    <citation type="journal article" date="2017" name="Nat. Commun.">
        <title>In situ click chemistry generation of cyclooxygenase-2 inhibitors.</title>
        <authorList>
            <person name="Bhardwaj A."/>
            <person name="Kaur J."/>
            <person name="Wuest M."/>
            <person name="Wuest F."/>
        </authorList>
    </citation>
    <scope>NUCLEOTIDE SEQUENCE [LARGE SCALE GENOMIC DNA]</scope>
    <source>
        <strain evidence="6">S2_012_000_R3_94</strain>
    </source>
</reference>
<dbReference type="SUPFAM" id="SSF74653">
    <property type="entry name" value="TolA/TonB C-terminal domain"/>
    <property type="match status" value="1"/>
</dbReference>
<gene>
    <name evidence="6" type="ORF">DI616_01050</name>
</gene>
<protein>
    <submittedName>
        <fullName evidence="6">Energy transducer TonB</fullName>
    </submittedName>
</protein>
<comment type="subcellular location">
    <subcellularLocation>
        <location evidence="1">Membrane</location>
        <topology evidence="1">Single-pass membrane protein</topology>
    </subcellularLocation>
</comment>
<organism evidence="6 7">
    <name type="scientific">Paracoccus denitrificans</name>
    <dbReference type="NCBI Taxonomy" id="266"/>
    <lineage>
        <taxon>Bacteria</taxon>
        <taxon>Pseudomonadati</taxon>
        <taxon>Pseudomonadota</taxon>
        <taxon>Alphaproteobacteria</taxon>
        <taxon>Rhodobacterales</taxon>
        <taxon>Paracoccaceae</taxon>
        <taxon>Paracoccus</taxon>
    </lineage>
</organism>
<feature type="chain" id="PRO_5021948276" evidence="5">
    <location>
        <begin position="20"/>
        <end position="143"/>
    </location>
</feature>
<dbReference type="Proteomes" id="UP000315344">
    <property type="component" value="Unassembled WGS sequence"/>
</dbReference>
<dbReference type="Pfam" id="PF13103">
    <property type="entry name" value="TonB_2"/>
    <property type="match status" value="1"/>
</dbReference>
<name>A0A533IBV0_PARDE</name>
<dbReference type="EMBL" id="VAFL01000001">
    <property type="protein sequence ID" value="TKW68613.1"/>
    <property type="molecule type" value="Genomic_DNA"/>
</dbReference>
<keyword evidence="2" id="KW-0812">Transmembrane</keyword>
<proteinExistence type="predicted"/>
<sequence length="143" mass="15542">MKYVLALLLAGWFPAISNAQEQLTFGNRVVVEDRDDWIGALAPMLAQRVQVPPALRETGPWGTFEMSIRYTVLPDGSVSEVNLDQSSGVEAIDSAILAAVEGRSFIPFTPDMTEPSMSFVQPIKLNVNKPEAQPAPDSDPAVQ</sequence>
<evidence type="ECO:0000256" key="1">
    <source>
        <dbReference type="ARBA" id="ARBA00004167"/>
    </source>
</evidence>
<comment type="caution">
    <text evidence="6">The sequence shown here is derived from an EMBL/GenBank/DDBJ whole genome shotgun (WGS) entry which is preliminary data.</text>
</comment>
<dbReference type="AlphaFoldDB" id="A0A533IBV0"/>
<keyword evidence="4" id="KW-0472">Membrane</keyword>
<evidence type="ECO:0000313" key="7">
    <source>
        <dbReference type="Proteomes" id="UP000315344"/>
    </source>
</evidence>
<keyword evidence="3" id="KW-1133">Transmembrane helix</keyword>
<evidence type="ECO:0000256" key="4">
    <source>
        <dbReference type="ARBA" id="ARBA00023136"/>
    </source>
</evidence>
<feature type="signal peptide" evidence="5">
    <location>
        <begin position="1"/>
        <end position="19"/>
    </location>
</feature>
<dbReference type="Gene3D" id="3.30.1150.10">
    <property type="match status" value="1"/>
</dbReference>